<dbReference type="Proteomes" id="UP001470230">
    <property type="component" value="Unassembled WGS sequence"/>
</dbReference>
<keyword evidence="2" id="KW-1185">Reference proteome</keyword>
<dbReference type="EMBL" id="JAPFFF010000013">
    <property type="protein sequence ID" value="KAK8872143.1"/>
    <property type="molecule type" value="Genomic_DNA"/>
</dbReference>
<gene>
    <name evidence="1" type="ORF">M9Y10_007904</name>
</gene>
<evidence type="ECO:0008006" key="3">
    <source>
        <dbReference type="Google" id="ProtNLM"/>
    </source>
</evidence>
<sequence length="1375" mass="157986">MDKQIAGKAIYRMNSQLHLHSYDNAAEILANINCNLYPSFCIPTSRDYNPTYAQDLVFCFTVNLVESQNPNLQKEAQHFIQRWSYLISSISPLDFLSNIQALFSKDEKHSNLFYIFLPALSNAVSSINNDEILHNFPFIQKLFHAILQTNINEIPASVWQVIGKYSIEEEITQLLQNNLDISFASTSSFLIQKDPKKYSSFLFKKASFDYLNEFLKNYNKCYEIDIEEGIKRVCNDCTQLGIAGFNSTCLVLSNILHFYEYDFSEEQKNQIKSLFDKMLSFLSDEKINANDTNAILLTLYEGAQKKLFEKEQLKKLMPNIQLSNECHQLQITCLKIDILCMEKDSDNSETQKRILKFTSSSDQIYIQFLEVIGENYDYIKDISPKFAIDLLWSILHPLPLDSNLAVSIVKLLLKLDPSDVLESDVDSRLDFLFSSYLNQNNIELTNLTIKLAKLYNYSPPVTKIDLFGKFNEKQISLLTNVDPNFVKELITSKLLEPSSLHSLLTVMQQHPNRYTNFVGLITSTIYSIGHVLGIRNDIDSSLWKCSLKKPEVNDEIISHDDIKKLFDRINGPIEESEFGTFLSSSIDTLSILSTNDFNRTKIHHSEIAKAALIASHFVLVCPRQVLNFLTRLQSYRTSKKESEGRSTVDGYNEAFKIVESIQIPAKYSIEVVLYSKERFGSYAETVKRFPKHVSEALGKSRMICDMFINEIKQPLQPLKTFLSFIGMKEHEDWVEVCKHVIPPHEWMIGLNDSKVIDEMKDLSEQTRRILNKKLTEISRKPKTISNVKESFLEQSSSFQLKKSLHISSAPKIHLKDNKSVKPGEIEISQLQALTEDLENDVGTLYDVISFLWHSNLDLPDTIKPEDLENLAFKNRDNPQMLVGFFSWANLHDYKINLAKWKSEIHIDYNSDMWLLSAALFASNIHCSFDEIPQEIFSIFQKCYTSFGYPTISKASLVNGYYHLTGVKWLLVHNIISIDPSYFGEYPLIVAEITNNMDLFKEYFDNLDTGDSEKVNFYSFIGINDILFNPSGDQMILSSLLPTNRSFNSRILSFKEISRIPTQVKIPNELLESIINCLQKAKNVSYNYFAFFMNIEMTKEQFNRVYDIFFKDRDSSDMNRKFLLPSLFVSDTGKSAYLEDEAIRFYSNKPPSLTRAFFRSLLCCFAPPVNQDLIVKIESKLEVVFPDLCYCGFAKSGIRMWEDSLPISKLRFGYIDNNIGSSLLNNMKIPCAEALDIYRLLSLLSDDELAIAQPWATKGMIREEISHVLLDTATSESSYAFFAHKAVSLICDSIGIEDAMVLIANKDLFERPNFLCAIVAFQYLLKRAQKENNQNVVDFIQVIQNPETNIIDKEDRKKIFLSINTCDSLSNLIHRF</sequence>
<evidence type="ECO:0000313" key="2">
    <source>
        <dbReference type="Proteomes" id="UP001470230"/>
    </source>
</evidence>
<accession>A0ABR2J2M7</accession>
<proteinExistence type="predicted"/>
<comment type="caution">
    <text evidence="1">The sequence shown here is derived from an EMBL/GenBank/DDBJ whole genome shotgun (WGS) entry which is preliminary data.</text>
</comment>
<evidence type="ECO:0000313" key="1">
    <source>
        <dbReference type="EMBL" id="KAK8872143.1"/>
    </source>
</evidence>
<protein>
    <recommendedName>
        <fullName evidence="3">F-box domain-containing protein</fullName>
    </recommendedName>
</protein>
<name>A0ABR2J2M7_9EUKA</name>
<organism evidence="1 2">
    <name type="scientific">Tritrichomonas musculus</name>
    <dbReference type="NCBI Taxonomy" id="1915356"/>
    <lineage>
        <taxon>Eukaryota</taxon>
        <taxon>Metamonada</taxon>
        <taxon>Parabasalia</taxon>
        <taxon>Tritrichomonadida</taxon>
        <taxon>Tritrichomonadidae</taxon>
        <taxon>Tritrichomonas</taxon>
    </lineage>
</organism>
<reference evidence="1 2" key="1">
    <citation type="submission" date="2024-04" db="EMBL/GenBank/DDBJ databases">
        <title>Tritrichomonas musculus Genome.</title>
        <authorList>
            <person name="Alves-Ferreira E."/>
            <person name="Grigg M."/>
            <person name="Lorenzi H."/>
            <person name="Galac M."/>
        </authorList>
    </citation>
    <scope>NUCLEOTIDE SEQUENCE [LARGE SCALE GENOMIC DNA]</scope>
    <source>
        <strain evidence="1 2">EAF2021</strain>
    </source>
</reference>